<sequence>MPLKVVHVEESDMADFVRIQNAAFTTGMASKLIPKPVTPERFAKSVNNHLNSMRNEPDCHFLKVIDTDINKIISCAKWRINLEERSEEVVERSLPKPREPQPDSCVGAEKDFVTYLANSRRDFMGVKPFYFLHMLITLPEHHRRGAGAMLLKWGLDQADKAQLPSYLEASDMGRPLYEKLGYRPVKETFFDLSKYGSEGIERNTVMLRDPQPVPING</sequence>
<dbReference type="SUPFAM" id="SSF55729">
    <property type="entry name" value="Acyl-CoA N-acyltransferases (Nat)"/>
    <property type="match status" value="1"/>
</dbReference>
<dbReference type="Pfam" id="PF00583">
    <property type="entry name" value="Acetyltransf_1"/>
    <property type="match status" value="1"/>
</dbReference>
<dbReference type="AlphaFoldDB" id="A0A8E2JV76"/>
<gene>
    <name evidence="2" type="ORF">AOQ84DRAFT_336738</name>
</gene>
<dbReference type="PROSITE" id="PS51186">
    <property type="entry name" value="GNAT"/>
    <property type="match status" value="1"/>
</dbReference>
<dbReference type="PANTHER" id="PTHR42791">
    <property type="entry name" value="GNAT FAMILY ACETYLTRANSFERASE"/>
    <property type="match status" value="1"/>
</dbReference>
<evidence type="ECO:0000259" key="1">
    <source>
        <dbReference type="PROSITE" id="PS51186"/>
    </source>
</evidence>
<dbReference type="CDD" id="cd04301">
    <property type="entry name" value="NAT_SF"/>
    <property type="match status" value="1"/>
</dbReference>
<evidence type="ECO:0000313" key="2">
    <source>
        <dbReference type="EMBL" id="OCL10895.1"/>
    </source>
</evidence>
<dbReference type="GO" id="GO:0016747">
    <property type="term" value="F:acyltransferase activity, transferring groups other than amino-acyl groups"/>
    <property type="evidence" value="ECO:0007669"/>
    <property type="project" value="InterPro"/>
</dbReference>
<feature type="domain" description="N-acetyltransferase" evidence="1">
    <location>
        <begin position="67"/>
        <end position="211"/>
    </location>
</feature>
<dbReference type="InterPro" id="IPR016181">
    <property type="entry name" value="Acyl_CoA_acyltransferase"/>
</dbReference>
<accession>A0A8E2JV76</accession>
<dbReference type="PANTHER" id="PTHR42791:SF14">
    <property type="entry name" value="N-ACETYLTRANSFERASE DOMAIN-CONTAINING PROTEIN"/>
    <property type="match status" value="1"/>
</dbReference>
<dbReference type="InterPro" id="IPR052523">
    <property type="entry name" value="Trichothecene_AcTrans"/>
</dbReference>
<evidence type="ECO:0000313" key="3">
    <source>
        <dbReference type="Proteomes" id="UP000250140"/>
    </source>
</evidence>
<protein>
    <recommendedName>
        <fullName evidence="1">N-acetyltransferase domain-containing protein</fullName>
    </recommendedName>
</protein>
<dbReference type="Gene3D" id="3.40.630.30">
    <property type="match status" value="1"/>
</dbReference>
<organism evidence="2 3">
    <name type="scientific">Glonium stellatum</name>
    <dbReference type="NCBI Taxonomy" id="574774"/>
    <lineage>
        <taxon>Eukaryota</taxon>
        <taxon>Fungi</taxon>
        <taxon>Dikarya</taxon>
        <taxon>Ascomycota</taxon>
        <taxon>Pezizomycotina</taxon>
        <taxon>Dothideomycetes</taxon>
        <taxon>Pleosporomycetidae</taxon>
        <taxon>Gloniales</taxon>
        <taxon>Gloniaceae</taxon>
        <taxon>Glonium</taxon>
    </lineage>
</organism>
<keyword evidence="3" id="KW-1185">Reference proteome</keyword>
<dbReference type="InterPro" id="IPR000182">
    <property type="entry name" value="GNAT_dom"/>
</dbReference>
<dbReference type="Proteomes" id="UP000250140">
    <property type="component" value="Unassembled WGS sequence"/>
</dbReference>
<reference evidence="2 3" key="1">
    <citation type="journal article" date="2016" name="Nat. Commun.">
        <title>Ectomycorrhizal ecology is imprinted in the genome of the dominant symbiotic fungus Cenococcum geophilum.</title>
        <authorList>
            <consortium name="DOE Joint Genome Institute"/>
            <person name="Peter M."/>
            <person name="Kohler A."/>
            <person name="Ohm R.A."/>
            <person name="Kuo A."/>
            <person name="Krutzmann J."/>
            <person name="Morin E."/>
            <person name="Arend M."/>
            <person name="Barry K.W."/>
            <person name="Binder M."/>
            <person name="Choi C."/>
            <person name="Clum A."/>
            <person name="Copeland A."/>
            <person name="Grisel N."/>
            <person name="Haridas S."/>
            <person name="Kipfer T."/>
            <person name="LaButti K."/>
            <person name="Lindquist E."/>
            <person name="Lipzen A."/>
            <person name="Maire R."/>
            <person name="Meier B."/>
            <person name="Mihaltcheva S."/>
            <person name="Molinier V."/>
            <person name="Murat C."/>
            <person name="Poggeler S."/>
            <person name="Quandt C.A."/>
            <person name="Sperisen C."/>
            <person name="Tritt A."/>
            <person name="Tisserant E."/>
            <person name="Crous P.W."/>
            <person name="Henrissat B."/>
            <person name="Nehls U."/>
            <person name="Egli S."/>
            <person name="Spatafora J.W."/>
            <person name="Grigoriev I.V."/>
            <person name="Martin F.M."/>
        </authorList>
    </citation>
    <scope>NUCLEOTIDE SEQUENCE [LARGE SCALE GENOMIC DNA]</scope>
    <source>
        <strain evidence="2 3">CBS 207.34</strain>
    </source>
</reference>
<dbReference type="OrthoDB" id="2115692at2759"/>
<name>A0A8E2JV76_9PEZI</name>
<dbReference type="EMBL" id="KV749142">
    <property type="protein sequence ID" value="OCL10895.1"/>
    <property type="molecule type" value="Genomic_DNA"/>
</dbReference>
<proteinExistence type="predicted"/>